<protein>
    <submittedName>
        <fullName evidence="1">Uncharacterized protein</fullName>
    </submittedName>
</protein>
<evidence type="ECO:0000313" key="1">
    <source>
        <dbReference type="EMBL" id="TPX35441.1"/>
    </source>
</evidence>
<dbReference type="Proteomes" id="UP000319731">
    <property type="component" value="Unassembled WGS sequence"/>
</dbReference>
<dbReference type="GeneID" id="42003413"/>
<name>A0A507C7G2_9FUNG</name>
<organism evidence="1 2">
    <name type="scientific">Synchytrium microbalum</name>
    <dbReference type="NCBI Taxonomy" id="1806994"/>
    <lineage>
        <taxon>Eukaryota</taxon>
        <taxon>Fungi</taxon>
        <taxon>Fungi incertae sedis</taxon>
        <taxon>Chytridiomycota</taxon>
        <taxon>Chytridiomycota incertae sedis</taxon>
        <taxon>Chytridiomycetes</taxon>
        <taxon>Synchytriales</taxon>
        <taxon>Synchytriaceae</taxon>
        <taxon>Synchytrium</taxon>
    </lineage>
</organism>
<dbReference type="RefSeq" id="XP_031025914.1">
    <property type="nucleotide sequence ID" value="XM_031168116.1"/>
</dbReference>
<proteinExistence type="predicted"/>
<sequence length="116" mass="13468">MTITSHGITFTTHFYSNRLKGITLRSVWVVDIYIMLLRAPCRLHQELSLRSLLILKSLAQHTRLSKQLQKSLPMSQRATTLERKRCTTKVHSRRSSKNVNNFTNITRLSKCIPFAQ</sequence>
<keyword evidence="2" id="KW-1185">Reference proteome</keyword>
<dbReference type="EMBL" id="QEAO01000008">
    <property type="protein sequence ID" value="TPX35441.1"/>
    <property type="molecule type" value="Genomic_DNA"/>
</dbReference>
<accession>A0A507C7G2</accession>
<dbReference type="AlphaFoldDB" id="A0A507C7G2"/>
<gene>
    <name evidence="1" type="ORF">SmJEL517_g02188</name>
</gene>
<comment type="caution">
    <text evidence="1">The sequence shown here is derived from an EMBL/GenBank/DDBJ whole genome shotgun (WGS) entry which is preliminary data.</text>
</comment>
<evidence type="ECO:0000313" key="2">
    <source>
        <dbReference type="Proteomes" id="UP000319731"/>
    </source>
</evidence>
<reference evidence="1 2" key="1">
    <citation type="journal article" date="2019" name="Sci. Rep.">
        <title>Comparative genomics of chytrid fungi reveal insights into the obligate biotrophic and pathogenic lifestyle of Synchytrium endobioticum.</title>
        <authorList>
            <person name="van de Vossenberg B.T.L.H."/>
            <person name="Warris S."/>
            <person name="Nguyen H.D.T."/>
            <person name="van Gent-Pelzer M.P.E."/>
            <person name="Joly D.L."/>
            <person name="van de Geest H.C."/>
            <person name="Bonants P.J.M."/>
            <person name="Smith D.S."/>
            <person name="Levesque C.A."/>
            <person name="van der Lee T.A.J."/>
        </authorList>
    </citation>
    <scope>NUCLEOTIDE SEQUENCE [LARGE SCALE GENOMIC DNA]</scope>
    <source>
        <strain evidence="1 2">JEL517</strain>
    </source>
</reference>